<gene>
    <name evidence="1" type="ORF">EAI_14043</name>
</gene>
<reference evidence="1 2" key="1">
    <citation type="journal article" date="2010" name="Science">
        <title>Genomic comparison of the ants Camponotus floridanus and Harpegnathos saltator.</title>
        <authorList>
            <person name="Bonasio R."/>
            <person name="Zhang G."/>
            <person name="Ye C."/>
            <person name="Mutti N.S."/>
            <person name="Fang X."/>
            <person name="Qin N."/>
            <person name="Donahue G."/>
            <person name="Yang P."/>
            <person name="Li Q."/>
            <person name="Li C."/>
            <person name="Zhang P."/>
            <person name="Huang Z."/>
            <person name="Berger S.L."/>
            <person name="Reinberg D."/>
            <person name="Wang J."/>
            <person name="Liebig J."/>
        </authorList>
    </citation>
    <scope>NUCLEOTIDE SEQUENCE [LARGE SCALE GENOMIC DNA]</scope>
    <source>
        <strain evidence="1 2">R22 G/1</strain>
    </source>
</reference>
<sequence>MPLTKLTSVPSLAKPSNLTKLNHTPNAIADFCKSVLQNNSIYGSYEYTKFMKTASLLYDFRSYNQYGNPVIPFTGLPLHQAKFRILPLS</sequence>
<dbReference type="InParanoid" id="E2BYR4"/>
<dbReference type="AlphaFoldDB" id="E2BYR4"/>
<keyword evidence="2" id="KW-1185">Reference proteome</keyword>
<evidence type="ECO:0000313" key="1">
    <source>
        <dbReference type="EMBL" id="EFN79164.1"/>
    </source>
</evidence>
<organism evidence="2">
    <name type="scientific">Harpegnathos saltator</name>
    <name type="common">Jerdon's jumping ant</name>
    <dbReference type="NCBI Taxonomy" id="610380"/>
    <lineage>
        <taxon>Eukaryota</taxon>
        <taxon>Metazoa</taxon>
        <taxon>Ecdysozoa</taxon>
        <taxon>Arthropoda</taxon>
        <taxon>Hexapoda</taxon>
        <taxon>Insecta</taxon>
        <taxon>Pterygota</taxon>
        <taxon>Neoptera</taxon>
        <taxon>Endopterygota</taxon>
        <taxon>Hymenoptera</taxon>
        <taxon>Apocrita</taxon>
        <taxon>Aculeata</taxon>
        <taxon>Formicoidea</taxon>
        <taxon>Formicidae</taxon>
        <taxon>Ponerinae</taxon>
        <taxon>Ponerini</taxon>
        <taxon>Harpegnathos</taxon>
    </lineage>
</organism>
<dbReference type="Proteomes" id="UP000008237">
    <property type="component" value="Unassembled WGS sequence"/>
</dbReference>
<accession>E2BYR4</accession>
<name>E2BYR4_HARSA</name>
<protein>
    <submittedName>
        <fullName evidence="1">Uncharacterized protein</fullName>
    </submittedName>
</protein>
<dbReference type="EMBL" id="GL451506">
    <property type="protein sequence ID" value="EFN79164.1"/>
    <property type="molecule type" value="Genomic_DNA"/>
</dbReference>
<evidence type="ECO:0000313" key="2">
    <source>
        <dbReference type="Proteomes" id="UP000008237"/>
    </source>
</evidence>
<proteinExistence type="predicted"/>